<dbReference type="InterPro" id="IPR036396">
    <property type="entry name" value="Cyt_P450_sf"/>
</dbReference>
<evidence type="ECO:0000256" key="6">
    <source>
        <dbReference type="ARBA" id="ARBA00023033"/>
    </source>
</evidence>
<evidence type="ECO:0000256" key="2">
    <source>
        <dbReference type="ARBA" id="ARBA00022617"/>
    </source>
</evidence>
<evidence type="ECO:0000256" key="1">
    <source>
        <dbReference type="ARBA" id="ARBA00010617"/>
    </source>
</evidence>
<keyword evidence="2 7" id="KW-0349">Heme</keyword>
<organism evidence="8 9">
    <name type="scientific">Umezawaea tangerina</name>
    <dbReference type="NCBI Taxonomy" id="84725"/>
    <lineage>
        <taxon>Bacteria</taxon>
        <taxon>Bacillati</taxon>
        <taxon>Actinomycetota</taxon>
        <taxon>Actinomycetes</taxon>
        <taxon>Pseudonocardiales</taxon>
        <taxon>Pseudonocardiaceae</taxon>
        <taxon>Umezawaea</taxon>
    </lineage>
</organism>
<dbReference type="PROSITE" id="PS00086">
    <property type="entry name" value="CYTOCHROME_P450"/>
    <property type="match status" value="1"/>
</dbReference>
<dbReference type="GO" id="GO:0005506">
    <property type="term" value="F:iron ion binding"/>
    <property type="evidence" value="ECO:0007669"/>
    <property type="project" value="InterPro"/>
</dbReference>
<keyword evidence="5 7" id="KW-0408">Iron</keyword>
<dbReference type="InterPro" id="IPR002397">
    <property type="entry name" value="Cyt_P450_B"/>
</dbReference>
<dbReference type="GO" id="GO:0004497">
    <property type="term" value="F:monooxygenase activity"/>
    <property type="evidence" value="ECO:0007669"/>
    <property type="project" value="UniProtKB-KW"/>
</dbReference>
<dbReference type="RefSeq" id="WP_106191474.1">
    <property type="nucleotide sequence ID" value="NZ_PVTF01000010.1"/>
</dbReference>
<keyword evidence="3 7" id="KW-0479">Metal-binding</keyword>
<dbReference type="InterPro" id="IPR017972">
    <property type="entry name" value="Cyt_P450_CS"/>
</dbReference>
<dbReference type="AlphaFoldDB" id="A0A2T0SUV9"/>
<keyword evidence="4 7" id="KW-0560">Oxidoreductase</keyword>
<evidence type="ECO:0000256" key="3">
    <source>
        <dbReference type="ARBA" id="ARBA00022723"/>
    </source>
</evidence>
<dbReference type="GO" id="GO:0020037">
    <property type="term" value="F:heme binding"/>
    <property type="evidence" value="ECO:0007669"/>
    <property type="project" value="InterPro"/>
</dbReference>
<dbReference type="EMBL" id="PVTF01000010">
    <property type="protein sequence ID" value="PRY37199.1"/>
    <property type="molecule type" value="Genomic_DNA"/>
</dbReference>
<accession>A0A2T0SUV9</accession>
<dbReference type="Pfam" id="PF00067">
    <property type="entry name" value="p450"/>
    <property type="match status" value="1"/>
</dbReference>
<dbReference type="FunFam" id="1.10.630.10:FF:000018">
    <property type="entry name" value="Cytochrome P450 monooxygenase"/>
    <property type="match status" value="1"/>
</dbReference>
<evidence type="ECO:0000256" key="7">
    <source>
        <dbReference type="RuleBase" id="RU000461"/>
    </source>
</evidence>
<dbReference type="PANTHER" id="PTHR46696:SF1">
    <property type="entry name" value="CYTOCHROME P450 YJIB-RELATED"/>
    <property type="match status" value="1"/>
</dbReference>
<dbReference type="GO" id="GO:0016705">
    <property type="term" value="F:oxidoreductase activity, acting on paired donors, with incorporation or reduction of molecular oxygen"/>
    <property type="evidence" value="ECO:0007669"/>
    <property type="project" value="InterPro"/>
</dbReference>
<evidence type="ECO:0000256" key="5">
    <source>
        <dbReference type="ARBA" id="ARBA00023004"/>
    </source>
</evidence>
<reference evidence="8 9" key="1">
    <citation type="submission" date="2018-03" db="EMBL/GenBank/DDBJ databases">
        <title>Genomic Encyclopedia of Archaeal and Bacterial Type Strains, Phase II (KMG-II): from individual species to whole genera.</title>
        <authorList>
            <person name="Goeker M."/>
        </authorList>
    </citation>
    <scope>NUCLEOTIDE SEQUENCE [LARGE SCALE GENOMIC DNA]</scope>
    <source>
        <strain evidence="8 9">DSM 44720</strain>
    </source>
</reference>
<dbReference type="SUPFAM" id="SSF48264">
    <property type="entry name" value="Cytochrome P450"/>
    <property type="match status" value="1"/>
</dbReference>
<keyword evidence="6 7" id="KW-0503">Monooxygenase</keyword>
<name>A0A2T0SUV9_9PSEU</name>
<dbReference type="OrthoDB" id="4133219at2"/>
<gene>
    <name evidence="8" type="ORF">CLV43_11010</name>
</gene>
<comment type="similarity">
    <text evidence="1 7">Belongs to the cytochrome P450 family.</text>
</comment>
<comment type="caution">
    <text evidence="8">The sequence shown here is derived from an EMBL/GenBank/DDBJ whole genome shotgun (WGS) entry which is preliminary data.</text>
</comment>
<evidence type="ECO:0000313" key="9">
    <source>
        <dbReference type="Proteomes" id="UP000239494"/>
    </source>
</evidence>
<evidence type="ECO:0000256" key="4">
    <source>
        <dbReference type="ARBA" id="ARBA00023002"/>
    </source>
</evidence>
<dbReference type="Proteomes" id="UP000239494">
    <property type="component" value="Unassembled WGS sequence"/>
</dbReference>
<dbReference type="InterPro" id="IPR001128">
    <property type="entry name" value="Cyt_P450"/>
</dbReference>
<sequence>MTTVPEIDLTDPEVVRDPFTTYGKVREVAPLARIAIPGMAPLWALTRYEDAKAMLGDPRFVINANSFSRPQGIPEHCLRYMRTMSEMDGPEHARLRRLVSPAFTARRAARFRSRVEPIVDALLDDLPAHVENGSVDLLRHFAWLVPVDVICELVGIPTEDRPAWRTHAANIAAGHGQGFADAIPAIMAGAKSAVETRRTTPTDDLLSDLIRLRDEDDDRLTETELITLVWHLVLAGQTPANLIPNAVQVLHTHPDQLTALQADPSLLPRAVDEVIRFCGPALLSIPRYATEDVDLHGTRIPKGDAISAIVASTNRDPRTHDDPNTFDITRPTSQTHLGFGHGPHFCLGASLAKIQTETALSSLWHHYPNLALATPTEDRAPDPGNWRLTSLRVTL</sequence>
<dbReference type="Gene3D" id="1.10.630.10">
    <property type="entry name" value="Cytochrome P450"/>
    <property type="match status" value="1"/>
</dbReference>
<dbReference type="PRINTS" id="PR00359">
    <property type="entry name" value="BP450"/>
</dbReference>
<keyword evidence="9" id="KW-1185">Reference proteome</keyword>
<proteinExistence type="inferred from homology"/>
<protein>
    <submittedName>
        <fullName evidence="8">Cytochrome P450</fullName>
    </submittedName>
</protein>
<dbReference type="PANTHER" id="PTHR46696">
    <property type="entry name" value="P450, PUTATIVE (EUROFUNG)-RELATED"/>
    <property type="match status" value="1"/>
</dbReference>
<evidence type="ECO:0000313" key="8">
    <source>
        <dbReference type="EMBL" id="PRY37199.1"/>
    </source>
</evidence>